<feature type="transmembrane region" description="Helical" evidence="6">
    <location>
        <begin position="37"/>
        <end position="55"/>
    </location>
</feature>
<keyword evidence="4 6" id="KW-1133">Transmembrane helix</keyword>
<evidence type="ECO:0000256" key="5">
    <source>
        <dbReference type="ARBA" id="ARBA00023136"/>
    </source>
</evidence>
<dbReference type="PANTHER" id="PTHR38825:SF2">
    <property type="entry name" value="LYSINE TRANSPORTER LYSE"/>
    <property type="match status" value="1"/>
</dbReference>
<dbReference type="InterPro" id="IPR001123">
    <property type="entry name" value="LeuE-type"/>
</dbReference>
<feature type="transmembrane region" description="Helical" evidence="6">
    <location>
        <begin position="109"/>
        <end position="129"/>
    </location>
</feature>
<keyword evidence="5 6" id="KW-0472">Membrane</keyword>
<dbReference type="PANTHER" id="PTHR38825">
    <property type="entry name" value="LYSINE EXPORTER PROTEIN (LYSE/YGGA)"/>
    <property type="match status" value="1"/>
</dbReference>
<proteinExistence type="predicted"/>
<feature type="transmembrane region" description="Helical" evidence="6">
    <location>
        <begin position="173"/>
        <end position="194"/>
    </location>
</feature>
<evidence type="ECO:0000256" key="2">
    <source>
        <dbReference type="ARBA" id="ARBA00022475"/>
    </source>
</evidence>
<feature type="transmembrane region" description="Helical" evidence="6">
    <location>
        <begin position="67"/>
        <end position="88"/>
    </location>
</feature>
<evidence type="ECO:0000256" key="3">
    <source>
        <dbReference type="ARBA" id="ARBA00022692"/>
    </source>
</evidence>
<sequence>MFESLLNGIILGLGVCVPFGPVNILILTYALTSFKNAFSVGLGAMLADVIYLLLLNFGILKFLNNEFFLKILAVFGFCFLSYIAFLTLKAKAKNLELRGKSVKENIGKSFFKGLMLNITNPYIIGFWLSVATLSASNAYPLAMAFGLIFIIFIWVFSLSFFVGKYSYLFSAKVIFLINVVSAIIIEYFALNLLYRTFIG</sequence>
<dbReference type="EMBL" id="CP155620">
    <property type="protein sequence ID" value="XBJ30033.1"/>
    <property type="molecule type" value="Genomic_DNA"/>
</dbReference>
<dbReference type="GO" id="GO:0006865">
    <property type="term" value="P:amino acid transport"/>
    <property type="evidence" value="ECO:0007669"/>
    <property type="project" value="InterPro"/>
</dbReference>
<name>A0AAU7EAT4_9BACT</name>
<gene>
    <name evidence="7" type="ORF">AAH949_04190</name>
</gene>
<evidence type="ECO:0000256" key="1">
    <source>
        <dbReference type="ARBA" id="ARBA00004651"/>
    </source>
</evidence>
<keyword evidence="3 6" id="KW-0812">Transmembrane</keyword>
<dbReference type="Pfam" id="PF01810">
    <property type="entry name" value="LysE"/>
    <property type="match status" value="1"/>
</dbReference>
<dbReference type="RefSeq" id="WP_134238578.1">
    <property type="nucleotide sequence ID" value="NZ_CP155620.1"/>
</dbReference>
<feature type="transmembrane region" description="Helical" evidence="6">
    <location>
        <begin position="141"/>
        <end position="161"/>
    </location>
</feature>
<keyword evidence="2" id="KW-1003">Cell membrane</keyword>
<comment type="subcellular location">
    <subcellularLocation>
        <location evidence="1">Cell membrane</location>
        <topology evidence="1">Multi-pass membrane protein</topology>
    </subcellularLocation>
</comment>
<evidence type="ECO:0000256" key="6">
    <source>
        <dbReference type="SAM" id="Phobius"/>
    </source>
</evidence>
<feature type="transmembrane region" description="Helical" evidence="6">
    <location>
        <begin position="6"/>
        <end position="30"/>
    </location>
</feature>
<evidence type="ECO:0000313" key="7">
    <source>
        <dbReference type="EMBL" id="XBJ30033.1"/>
    </source>
</evidence>
<evidence type="ECO:0000256" key="4">
    <source>
        <dbReference type="ARBA" id="ARBA00022989"/>
    </source>
</evidence>
<dbReference type="AlphaFoldDB" id="A0AAU7EAT4"/>
<protein>
    <submittedName>
        <fullName evidence="7">LysE family transporter</fullName>
    </submittedName>
</protein>
<reference evidence="7" key="1">
    <citation type="submission" date="2024-05" db="EMBL/GenBank/DDBJ databases">
        <title>Campylobacter coli isolated from environmental waters in Slovenia.</title>
        <authorList>
            <person name="Zautner A.E."/>
            <person name="Bunk B."/>
            <person name="Riedel T."/>
            <person name="Sproeer C."/>
        </authorList>
    </citation>
    <scope>NUCLEOTIDE SEQUENCE</scope>
    <source>
        <strain evidence="7">CCS1377</strain>
    </source>
</reference>
<accession>A0AAU7EAT4</accession>
<dbReference type="GO" id="GO:0005886">
    <property type="term" value="C:plasma membrane"/>
    <property type="evidence" value="ECO:0007669"/>
    <property type="project" value="UniProtKB-SubCell"/>
</dbReference>
<organism evidence="7">
    <name type="scientific">Campylobacter sp. CCS1377</name>
    <dbReference type="NCBI Taxonomy" id="3158229"/>
    <lineage>
        <taxon>Bacteria</taxon>
        <taxon>Pseudomonadati</taxon>
        <taxon>Campylobacterota</taxon>
        <taxon>Epsilonproteobacteria</taxon>
        <taxon>Campylobacterales</taxon>
        <taxon>Campylobacteraceae</taxon>
        <taxon>Campylobacter</taxon>
    </lineage>
</organism>